<dbReference type="EMBL" id="CAOQHR010000001">
    <property type="protein sequence ID" value="CAI6248047.1"/>
    <property type="molecule type" value="Genomic_DNA"/>
</dbReference>
<dbReference type="GO" id="GO:0061630">
    <property type="term" value="F:ubiquitin protein ligase activity"/>
    <property type="evidence" value="ECO:0007669"/>
    <property type="project" value="InterPro"/>
</dbReference>
<feature type="region of interest" description="Disordered" evidence="2">
    <location>
        <begin position="288"/>
        <end position="365"/>
    </location>
</feature>
<dbReference type="GO" id="GO:0000795">
    <property type="term" value="C:synaptonemal complex"/>
    <property type="evidence" value="ECO:0007669"/>
    <property type="project" value="InterPro"/>
</dbReference>
<reference evidence="3" key="1">
    <citation type="submission" date="2023-01" db="EMBL/GenBank/DDBJ databases">
        <authorList>
            <person name="Van Ghelder C."/>
            <person name="Rancurel C."/>
        </authorList>
    </citation>
    <scope>NUCLEOTIDE SEQUENCE</scope>
    <source>
        <strain evidence="3">CNCM I-4278</strain>
    </source>
</reference>
<sequence length="408" mass="45143">MPDYLHSIAPSLNTNRRPALRPMSQINFFFSSFPFDFHSDYRLAYPKPFIVVMDYTLRCNQLKCRVELRDRAIVTTCSHIFCIQCGDTTGFSRSDTATRACLACSTLLANQDDVVIADLNPSEEYKTCILSGLNPAAIMDCASRGLSFFSYQTSQEILYQDHLAKSLTDRYSTLNQQMDQLVHDANAQIKILQDKIQNLQMERSDLEKKNHELGEAFREKSVNQQKIQKMYQQLKAQVMATQVVDAAGDEADLAIYSTRNDRFINKIPGAQSGASNLPQLGTARHKEVGKHYNSGGSGSSGGNEVQRGEFGLGPQYGAHVQSRNVGGTVNNRGLPGTPSQPQTHRSRLPVLGGQRPLSNVEVGSDYQAPPLSRQVFGGNIDPRVTGNQGFVSQLKRPKGAVNLGPIRR</sequence>
<dbReference type="PANTHER" id="PTHR14305">
    <property type="entry name" value="E3 UBIQUITIN-PROTEIN LIGASE CCNB1IP1"/>
    <property type="match status" value="1"/>
</dbReference>
<dbReference type="GO" id="GO:0007131">
    <property type="term" value="P:reciprocal meiotic recombination"/>
    <property type="evidence" value="ECO:0007669"/>
    <property type="project" value="InterPro"/>
</dbReference>
<dbReference type="PANTHER" id="PTHR14305:SF0">
    <property type="entry name" value="E3 UBIQUITIN-PROTEIN LIGASE CCNB1IP1"/>
    <property type="match status" value="1"/>
</dbReference>
<feature type="coiled-coil region" evidence="1">
    <location>
        <begin position="164"/>
        <end position="216"/>
    </location>
</feature>
<dbReference type="InterPro" id="IPR042448">
    <property type="entry name" value="CCNB1IP1"/>
</dbReference>
<proteinExistence type="predicted"/>
<dbReference type="OrthoDB" id="441210at2759"/>
<dbReference type="Proteomes" id="UP001152607">
    <property type="component" value="Unassembled WGS sequence"/>
</dbReference>
<evidence type="ECO:0000313" key="3">
    <source>
        <dbReference type="EMBL" id="CAI6248047.1"/>
    </source>
</evidence>
<dbReference type="AlphaFoldDB" id="A0A9W4U261"/>
<evidence type="ECO:0008006" key="5">
    <source>
        <dbReference type="Google" id="ProtNLM"/>
    </source>
</evidence>
<evidence type="ECO:0000256" key="1">
    <source>
        <dbReference type="SAM" id="Coils"/>
    </source>
</evidence>
<organism evidence="3 4">
    <name type="scientific">Periconia digitata</name>
    <dbReference type="NCBI Taxonomy" id="1303443"/>
    <lineage>
        <taxon>Eukaryota</taxon>
        <taxon>Fungi</taxon>
        <taxon>Dikarya</taxon>
        <taxon>Ascomycota</taxon>
        <taxon>Pezizomycotina</taxon>
        <taxon>Dothideomycetes</taxon>
        <taxon>Pleosporomycetidae</taxon>
        <taxon>Pleosporales</taxon>
        <taxon>Massarineae</taxon>
        <taxon>Periconiaceae</taxon>
        <taxon>Periconia</taxon>
    </lineage>
</organism>
<keyword evidence="1" id="KW-0175">Coiled coil</keyword>
<accession>A0A9W4U261</accession>
<evidence type="ECO:0000313" key="4">
    <source>
        <dbReference type="Proteomes" id="UP001152607"/>
    </source>
</evidence>
<protein>
    <recommendedName>
        <fullName evidence="5">RING-type domain-containing protein</fullName>
    </recommendedName>
</protein>
<evidence type="ECO:0000256" key="2">
    <source>
        <dbReference type="SAM" id="MobiDB-lite"/>
    </source>
</evidence>
<gene>
    <name evidence="3" type="ORF">PDIGIT_LOCUS853</name>
</gene>
<feature type="compositionally biased region" description="Polar residues" evidence="2">
    <location>
        <begin position="321"/>
        <end position="343"/>
    </location>
</feature>
<comment type="caution">
    <text evidence="3">The sequence shown here is derived from an EMBL/GenBank/DDBJ whole genome shotgun (WGS) entry which is preliminary data.</text>
</comment>
<feature type="region of interest" description="Disordered" evidence="2">
    <location>
        <begin position="386"/>
        <end position="408"/>
    </location>
</feature>
<keyword evidence="4" id="KW-1185">Reference proteome</keyword>
<name>A0A9W4U261_9PLEO</name>